<sequence length="54" mass="6173">MVDIRHRVSSPSLHIYTCAGGRKQEDLSLAFSKPHNSRLISLSHPSKQKKVQFR</sequence>
<evidence type="ECO:0000313" key="2">
    <source>
        <dbReference type="Proteomes" id="UP001479290"/>
    </source>
</evidence>
<protein>
    <submittedName>
        <fullName evidence="1">Uncharacterized protein</fullName>
    </submittedName>
</protein>
<proteinExistence type="predicted"/>
<reference evidence="1 2" key="1">
    <citation type="submission" date="2024-05" db="EMBL/GenBank/DDBJ databases">
        <title>A high-quality chromosomal-level genome assembly of Topmouth culter (Culter alburnus).</title>
        <authorList>
            <person name="Zhao H."/>
        </authorList>
    </citation>
    <scope>NUCLEOTIDE SEQUENCE [LARGE SCALE GENOMIC DNA]</scope>
    <source>
        <strain evidence="1">CATC2023</strain>
        <tissue evidence="1">Muscle</tissue>
    </source>
</reference>
<comment type="caution">
    <text evidence="1">The sequence shown here is derived from an EMBL/GenBank/DDBJ whole genome shotgun (WGS) entry which is preliminary data.</text>
</comment>
<feature type="non-terminal residue" evidence="1">
    <location>
        <position position="54"/>
    </location>
</feature>
<accession>A0AAW2B2V2</accession>
<keyword evidence="2" id="KW-1185">Reference proteome</keyword>
<dbReference type="AlphaFoldDB" id="A0AAW2B2V2"/>
<dbReference type="Proteomes" id="UP001479290">
    <property type="component" value="Unassembled WGS sequence"/>
</dbReference>
<evidence type="ECO:0000313" key="1">
    <source>
        <dbReference type="EMBL" id="KAK9979372.1"/>
    </source>
</evidence>
<dbReference type="EMBL" id="JAWDJR010000002">
    <property type="protein sequence ID" value="KAK9979372.1"/>
    <property type="molecule type" value="Genomic_DNA"/>
</dbReference>
<gene>
    <name evidence="1" type="ORF">ABG768_012803</name>
</gene>
<name>A0AAW2B2V2_CULAL</name>
<organism evidence="1 2">
    <name type="scientific">Culter alburnus</name>
    <name type="common">Topmouth culter</name>
    <dbReference type="NCBI Taxonomy" id="194366"/>
    <lineage>
        <taxon>Eukaryota</taxon>
        <taxon>Metazoa</taxon>
        <taxon>Chordata</taxon>
        <taxon>Craniata</taxon>
        <taxon>Vertebrata</taxon>
        <taxon>Euteleostomi</taxon>
        <taxon>Actinopterygii</taxon>
        <taxon>Neopterygii</taxon>
        <taxon>Teleostei</taxon>
        <taxon>Ostariophysi</taxon>
        <taxon>Cypriniformes</taxon>
        <taxon>Xenocyprididae</taxon>
        <taxon>Xenocypridinae</taxon>
        <taxon>Culter</taxon>
    </lineage>
</organism>